<accession>A0A1G9BYK9</accession>
<dbReference type="AlphaFoldDB" id="A0A1G9BYK9"/>
<feature type="transmembrane region" description="Helical" evidence="6">
    <location>
        <begin position="21"/>
        <end position="43"/>
    </location>
</feature>
<dbReference type="GO" id="GO:0005886">
    <property type="term" value="C:plasma membrane"/>
    <property type="evidence" value="ECO:0007669"/>
    <property type="project" value="UniProtKB-SubCell"/>
</dbReference>
<reference evidence="7 8" key="1">
    <citation type="submission" date="2016-10" db="EMBL/GenBank/DDBJ databases">
        <authorList>
            <person name="Varghese N."/>
            <person name="Submissions S."/>
        </authorList>
    </citation>
    <scope>NUCLEOTIDE SEQUENCE [LARGE SCALE GENOMIC DNA]</scope>
    <source>
        <strain evidence="7 8">DSM 2373</strain>
    </source>
</reference>
<evidence type="ECO:0000256" key="4">
    <source>
        <dbReference type="ARBA" id="ARBA00022989"/>
    </source>
</evidence>
<feature type="transmembrane region" description="Helical" evidence="6">
    <location>
        <begin position="349"/>
        <end position="372"/>
    </location>
</feature>
<dbReference type="PANTHER" id="PTHR30250">
    <property type="entry name" value="PST FAMILY PREDICTED COLANIC ACID TRANSPORTER"/>
    <property type="match status" value="1"/>
</dbReference>
<dbReference type="PANTHER" id="PTHR30250:SF26">
    <property type="entry name" value="PSMA PROTEIN"/>
    <property type="match status" value="1"/>
</dbReference>
<dbReference type="CDD" id="cd12082">
    <property type="entry name" value="MATE_like"/>
    <property type="match status" value="1"/>
</dbReference>
<evidence type="ECO:0000313" key="8">
    <source>
        <dbReference type="Proteomes" id="UP000326500"/>
    </source>
</evidence>
<keyword evidence="4 6" id="KW-1133">Transmembrane helix</keyword>
<comment type="subcellular location">
    <subcellularLocation>
        <location evidence="1">Cell membrane</location>
        <topology evidence="1">Multi-pass membrane protein</topology>
    </subcellularLocation>
</comment>
<feature type="transmembrane region" description="Helical" evidence="6">
    <location>
        <begin position="240"/>
        <end position="262"/>
    </location>
</feature>
<feature type="transmembrane region" description="Helical" evidence="6">
    <location>
        <begin position="166"/>
        <end position="188"/>
    </location>
</feature>
<feature type="transmembrane region" description="Helical" evidence="6">
    <location>
        <begin position="409"/>
        <end position="433"/>
    </location>
</feature>
<keyword evidence="2" id="KW-1003">Cell membrane</keyword>
<evidence type="ECO:0000313" key="7">
    <source>
        <dbReference type="EMBL" id="SDK44507.1"/>
    </source>
</evidence>
<evidence type="ECO:0000256" key="2">
    <source>
        <dbReference type="ARBA" id="ARBA00022475"/>
    </source>
</evidence>
<dbReference type="InterPro" id="IPR050833">
    <property type="entry name" value="Poly_Biosynth_Transport"/>
</dbReference>
<feature type="transmembrane region" description="Helical" evidence="6">
    <location>
        <begin position="95"/>
        <end position="114"/>
    </location>
</feature>
<evidence type="ECO:0000256" key="1">
    <source>
        <dbReference type="ARBA" id="ARBA00004651"/>
    </source>
</evidence>
<sequence>MRVSPEFAHPPDFKREFSRNLTSNFALFAVNLLVGLLVVPFYIDTLGLAAYGVIPLATSFTSYVMLILDSLNVAISRYLTINIQRSDLSGATRTFNTALVTVGAFALLFAPVAVGIATLTPDFFRITDIERTSVFFLFALVFLGALITALRSPFSAVMYAHNKIHYNNYISITYTLAAIGIIVALFAIETPSLSYVGLAYLIAALLSLILTIILSRAVYNRIPISASHFSKYEFFRITDLARWILIDQIGTLLLLQLSLIIVNRAFGTAAGGEYAMVMILFNLLWSITGLITSVLSPVYYTYYARRSFATIHDLSVVSVKCVGLAMALPIGLMSLFSPQILTIWVGEEFAHLSLLIWTLLLPLTAIVAVRPLIISYAAYNRVRVPALVTIAAGLLNLVLALVLPRIYGLGMYGVAIAFILALWLRNAVFVPWYAAKVQGVPAAAFYMPTIPGFLGYAALVAAGYPLISILSVPASIADIALVSAAISIVYLAVVARVVLTGPERDLIRSVLPSPISRRVPSWLL</sequence>
<name>A0A1G9BYK9_9EURY</name>
<feature type="transmembrane region" description="Helical" evidence="6">
    <location>
        <begin position="445"/>
        <end position="467"/>
    </location>
</feature>
<gene>
    <name evidence="7" type="ORF">SAMN04488571_11167</name>
</gene>
<evidence type="ECO:0000256" key="5">
    <source>
        <dbReference type="ARBA" id="ARBA00023136"/>
    </source>
</evidence>
<evidence type="ECO:0000256" key="3">
    <source>
        <dbReference type="ARBA" id="ARBA00022692"/>
    </source>
</evidence>
<feature type="transmembrane region" description="Helical" evidence="6">
    <location>
        <begin position="194"/>
        <end position="219"/>
    </location>
</feature>
<evidence type="ECO:0000256" key="6">
    <source>
        <dbReference type="SAM" id="Phobius"/>
    </source>
</evidence>
<feature type="transmembrane region" description="Helical" evidence="6">
    <location>
        <begin position="384"/>
        <end position="403"/>
    </location>
</feature>
<keyword evidence="8" id="KW-1185">Reference proteome</keyword>
<feature type="transmembrane region" description="Helical" evidence="6">
    <location>
        <begin position="134"/>
        <end position="154"/>
    </location>
</feature>
<dbReference type="Proteomes" id="UP000326500">
    <property type="component" value="Unassembled WGS sequence"/>
</dbReference>
<feature type="transmembrane region" description="Helical" evidence="6">
    <location>
        <begin position="274"/>
        <end position="302"/>
    </location>
</feature>
<protein>
    <submittedName>
        <fullName evidence="7">Membrane protein involved in the export of O-antigen and teichoic acid</fullName>
    </submittedName>
</protein>
<feature type="transmembrane region" description="Helical" evidence="6">
    <location>
        <begin position="49"/>
        <end position="74"/>
    </location>
</feature>
<organism evidence="7 8">
    <name type="scientific">Methanoculleus thermophilus</name>
    <dbReference type="NCBI Taxonomy" id="2200"/>
    <lineage>
        <taxon>Archaea</taxon>
        <taxon>Methanobacteriati</taxon>
        <taxon>Methanobacteriota</taxon>
        <taxon>Stenosarchaea group</taxon>
        <taxon>Methanomicrobia</taxon>
        <taxon>Methanomicrobiales</taxon>
        <taxon>Methanomicrobiaceae</taxon>
        <taxon>Methanoculleus</taxon>
    </lineage>
</organism>
<feature type="transmembrane region" description="Helical" evidence="6">
    <location>
        <begin position="479"/>
        <end position="499"/>
    </location>
</feature>
<dbReference type="STRING" id="2200.GCA_001571405_00677"/>
<dbReference type="RefSeq" id="WP_150468756.1">
    <property type="nucleotide sequence ID" value="NZ_BCNX01000006.1"/>
</dbReference>
<dbReference type="EMBL" id="FNFT01000011">
    <property type="protein sequence ID" value="SDK44507.1"/>
    <property type="molecule type" value="Genomic_DNA"/>
</dbReference>
<keyword evidence="5 6" id="KW-0472">Membrane</keyword>
<keyword evidence="3 6" id="KW-0812">Transmembrane</keyword>
<proteinExistence type="predicted"/>
<feature type="transmembrane region" description="Helical" evidence="6">
    <location>
        <begin position="314"/>
        <end position="337"/>
    </location>
</feature>